<protein>
    <submittedName>
        <fullName evidence="1">Uncharacterized protein</fullName>
    </submittedName>
</protein>
<evidence type="ECO:0000313" key="2">
    <source>
        <dbReference type="Proteomes" id="UP000515344"/>
    </source>
</evidence>
<evidence type="ECO:0000313" key="1">
    <source>
        <dbReference type="EMBL" id="QNA43238.1"/>
    </source>
</evidence>
<accession>A0A7G5XCN5</accession>
<proteinExistence type="predicted"/>
<dbReference type="KEGG" id="lacs:H4075_14260"/>
<dbReference type="RefSeq" id="WP_182801503.1">
    <property type="nucleotide sequence ID" value="NZ_CP060007.1"/>
</dbReference>
<name>A0A7G5XCN5_9BACT</name>
<organism evidence="1 2">
    <name type="scientific">Lacibacter sediminis</name>
    <dbReference type="NCBI Taxonomy" id="2760713"/>
    <lineage>
        <taxon>Bacteria</taxon>
        <taxon>Pseudomonadati</taxon>
        <taxon>Bacteroidota</taxon>
        <taxon>Chitinophagia</taxon>
        <taxon>Chitinophagales</taxon>
        <taxon>Chitinophagaceae</taxon>
        <taxon>Lacibacter</taxon>
    </lineage>
</organism>
<dbReference type="Proteomes" id="UP000515344">
    <property type="component" value="Chromosome"/>
</dbReference>
<gene>
    <name evidence="1" type="ORF">H4075_14260</name>
</gene>
<reference evidence="2" key="1">
    <citation type="submission" date="2020-08" db="EMBL/GenBank/DDBJ databases">
        <title>Lacibacter sp. S13-6-6 genome sequencing.</title>
        <authorList>
            <person name="Jin L."/>
        </authorList>
    </citation>
    <scope>NUCLEOTIDE SEQUENCE [LARGE SCALE GENOMIC DNA]</scope>
    <source>
        <strain evidence="2">S13-6-6</strain>
    </source>
</reference>
<dbReference type="AlphaFoldDB" id="A0A7G5XCN5"/>
<dbReference type="EMBL" id="CP060007">
    <property type="protein sequence ID" value="QNA43238.1"/>
    <property type="molecule type" value="Genomic_DNA"/>
</dbReference>
<keyword evidence="2" id="KW-1185">Reference proteome</keyword>
<sequence>MKQLYLPLLLAILLFAPEFLSAQRVGRRGVNPVNTTASKKGPVYNFTLAQLQGRWQETKRTDADKSALPIGDTIYLHFTEADKVETRDGTKTIMRGVAFIDEPGNILVAAADVYTIGAISETELLLLDDDGTVHTLTKKDIFWRETLGKNAVTDPVLDTPLDPNLADLAGINWTVYRRRAKPGAVSNESVLIRYIKSIKDNGDKTATAELTFYSKDKTEVMPCTITVVNNQIEVKSGGHSWLMYVYKVEKDEWIFGDHKTLLYFAKPL</sequence>